<dbReference type="PANTHER" id="PTHR43353">
    <property type="entry name" value="SUCCINATE-SEMIALDEHYDE DEHYDROGENASE, MITOCHONDRIAL"/>
    <property type="match status" value="1"/>
</dbReference>
<feature type="active site" evidence="3">
    <location>
        <position position="256"/>
    </location>
</feature>
<keyword evidence="2 4" id="KW-0560">Oxidoreductase</keyword>
<dbReference type="InterPro" id="IPR016163">
    <property type="entry name" value="Ald_DH_C"/>
</dbReference>
<dbReference type="InterPro" id="IPR016161">
    <property type="entry name" value="Ald_DH/histidinol_DH"/>
</dbReference>
<evidence type="ECO:0000313" key="7">
    <source>
        <dbReference type="Proteomes" id="UP000253759"/>
    </source>
</evidence>
<reference evidence="7" key="1">
    <citation type="submission" date="2018-07" db="EMBL/GenBank/DDBJ databases">
        <authorList>
            <person name="Liu B.-T."/>
            <person name="Du Z."/>
        </authorList>
    </citation>
    <scope>NUCLEOTIDE SEQUENCE [LARGE SCALE GENOMIC DNA]</scope>
    <source>
        <strain evidence="7">XYN52</strain>
    </source>
</reference>
<dbReference type="GO" id="GO:0005829">
    <property type="term" value="C:cytosol"/>
    <property type="evidence" value="ECO:0007669"/>
    <property type="project" value="TreeGrafter"/>
</dbReference>
<proteinExistence type="inferred from homology"/>
<evidence type="ECO:0000256" key="3">
    <source>
        <dbReference type="PROSITE-ProRule" id="PRU10007"/>
    </source>
</evidence>
<dbReference type="GO" id="GO:0004777">
    <property type="term" value="F:succinate-semialdehyde dehydrogenase (NAD+) activity"/>
    <property type="evidence" value="ECO:0007669"/>
    <property type="project" value="TreeGrafter"/>
</dbReference>
<dbReference type="Pfam" id="PF00171">
    <property type="entry name" value="Aldedh"/>
    <property type="match status" value="1"/>
</dbReference>
<feature type="domain" description="Aldehyde dehydrogenase" evidence="5">
    <location>
        <begin position="20"/>
        <end position="477"/>
    </location>
</feature>
<accession>A0A369W469</accession>
<comment type="similarity">
    <text evidence="1 4">Belongs to the aldehyde dehydrogenase family.</text>
</comment>
<dbReference type="InterPro" id="IPR050740">
    <property type="entry name" value="Aldehyde_DH_Superfamily"/>
</dbReference>
<keyword evidence="7" id="KW-1185">Reference proteome</keyword>
<dbReference type="InterPro" id="IPR016162">
    <property type="entry name" value="Ald_DH_N"/>
</dbReference>
<dbReference type="Proteomes" id="UP000253759">
    <property type="component" value="Unassembled WGS sequence"/>
</dbReference>
<dbReference type="OrthoDB" id="9812625at2"/>
<protein>
    <submittedName>
        <fullName evidence="6">NAD-dependent succinate-semialdehyde dehydrogenase</fullName>
    </submittedName>
</protein>
<evidence type="ECO:0000256" key="4">
    <source>
        <dbReference type="RuleBase" id="RU003345"/>
    </source>
</evidence>
<sequence>MNLAESETFLRQQIHIDGHWFDADTRETIDVTNPATGEVIGTVPNAGAAETRRAIEAAHRTFQSFSRTTAEERAAKLRILHGLLVEHQEALARLLTLEQGKPLREARGEIAMSAKYILWFSEEARRQYGDIIESPWPNRQLQVIHAPVGVVAAITPWNFPSSMLARKIGPALAAGCTLVIKPATQTPYSALAWAILCERAGFPAGAVNILTGSATAIGGELTGNGLVRKVTFTGSTGVGKQLLAQCAASVKRVSMELGGNAPFIVFDDANLDRAVEGAIASKFRNSGQTCVCTNRIYVQSGIHDAFLDKLSAAVAELKIGQGLDEEVDFGPLIDAKAVASTEAFVQDAVAKGGRLVAGGKGLGGNFFAPTIIGNATSDMLFAKDEIFGPVAPIFTFETEDESLALANDTEYGLACYVYTSSLGRAHRAAQSLEYGIVGINDGLITTEVAPFGGFKQSGVGREGSKYGMQDYLETKYVSFGALDE</sequence>
<dbReference type="FunFam" id="3.40.605.10:FF:000005">
    <property type="entry name" value="Succinate-semialdehyde dehydrogenase I"/>
    <property type="match status" value="1"/>
</dbReference>
<dbReference type="AlphaFoldDB" id="A0A369W469"/>
<dbReference type="PROSITE" id="PS00687">
    <property type="entry name" value="ALDEHYDE_DEHYDR_GLU"/>
    <property type="match status" value="1"/>
</dbReference>
<dbReference type="Gene3D" id="3.40.309.10">
    <property type="entry name" value="Aldehyde Dehydrogenase, Chain A, domain 2"/>
    <property type="match status" value="1"/>
</dbReference>
<dbReference type="SUPFAM" id="SSF53720">
    <property type="entry name" value="ALDH-like"/>
    <property type="match status" value="1"/>
</dbReference>
<dbReference type="NCBIfam" id="TIGR01780">
    <property type="entry name" value="SSADH"/>
    <property type="match status" value="1"/>
</dbReference>
<dbReference type="FunFam" id="3.40.309.10:FF:000004">
    <property type="entry name" value="Succinate-semialdehyde dehydrogenase I"/>
    <property type="match status" value="1"/>
</dbReference>
<comment type="caution">
    <text evidence="6">The sequence shown here is derived from an EMBL/GenBank/DDBJ whole genome shotgun (WGS) entry which is preliminary data.</text>
</comment>
<dbReference type="InterPro" id="IPR029510">
    <property type="entry name" value="Ald_DH_CS_GLU"/>
</dbReference>
<dbReference type="InterPro" id="IPR010102">
    <property type="entry name" value="Succ_semiAld_DH"/>
</dbReference>
<gene>
    <name evidence="6" type="ORF">DVH29_13250</name>
</gene>
<evidence type="ECO:0000259" key="5">
    <source>
        <dbReference type="Pfam" id="PF00171"/>
    </source>
</evidence>
<dbReference type="GO" id="GO:0009450">
    <property type="term" value="P:gamma-aminobutyric acid catabolic process"/>
    <property type="evidence" value="ECO:0007669"/>
    <property type="project" value="InterPro"/>
</dbReference>
<organism evidence="6 7">
    <name type="scientific">Pelagibacterium lacus</name>
    <dbReference type="NCBI Taxonomy" id="2282655"/>
    <lineage>
        <taxon>Bacteria</taxon>
        <taxon>Pseudomonadati</taxon>
        <taxon>Pseudomonadota</taxon>
        <taxon>Alphaproteobacteria</taxon>
        <taxon>Hyphomicrobiales</taxon>
        <taxon>Devosiaceae</taxon>
        <taxon>Pelagibacterium</taxon>
    </lineage>
</organism>
<dbReference type="PANTHER" id="PTHR43353:SF5">
    <property type="entry name" value="SUCCINATE-SEMIALDEHYDE DEHYDROGENASE, MITOCHONDRIAL"/>
    <property type="match status" value="1"/>
</dbReference>
<dbReference type="CDD" id="cd07103">
    <property type="entry name" value="ALDH_F5_SSADH_GabD"/>
    <property type="match status" value="1"/>
</dbReference>
<dbReference type="EMBL" id="QQNH01000023">
    <property type="protein sequence ID" value="RDE08130.1"/>
    <property type="molecule type" value="Genomic_DNA"/>
</dbReference>
<dbReference type="InterPro" id="IPR016160">
    <property type="entry name" value="Ald_DH_CS_CYS"/>
</dbReference>
<name>A0A369W469_9HYPH</name>
<dbReference type="Gene3D" id="3.40.605.10">
    <property type="entry name" value="Aldehyde Dehydrogenase, Chain A, domain 1"/>
    <property type="match status" value="1"/>
</dbReference>
<evidence type="ECO:0000313" key="6">
    <source>
        <dbReference type="EMBL" id="RDE08130.1"/>
    </source>
</evidence>
<evidence type="ECO:0000256" key="1">
    <source>
        <dbReference type="ARBA" id="ARBA00009986"/>
    </source>
</evidence>
<dbReference type="PROSITE" id="PS00070">
    <property type="entry name" value="ALDEHYDE_DEHYDR_CYS"/>
    <property type="match status" value="1"/>
</dbReference>
<dbReference type="InterPro" id="IPR015590">
    <property type="entry name" value="Aldehyde_DH_dom"/>
</dbReference>
<evidence type="ECO:0000256" key="2">
    <source>
        <dbReference type="ARBA" id="ARBA00023002"/>
    </source>
</evidence>